<accession>A0AAN6C8T1</accession>
<dbReference type="InterPro" id="IPR029058">
    <property type="entry name" value="AB_hydrolase_fold"/>
</dbReference>
<dbReference type="PANTHER" id="PTHR43194:SF4">
    <property type="entry name" value="AB HYDROLASE-1 DOMAIN-CONTAINING PROTEIN"/>
    <property type="match status" value="1"/>
</dbReference>
<dbReference type="SUPFAM" id="SSF53474">
    <property type="entry name" value="alpha/beta-Hydrolases"/>
    <property type="match status" value="1"/>
</dbReference>
<organism evidence="1 2">
    <name type="scientific">Fusarium austroamericanum</name>
    <dbReference type="NCBI Taxonomy" id="282268"/>
    <lineage>
        <taxon>Eukaryota</taxon>
        <taxon>Fungi</taxon>
        <taxon>Dikarya</taxon>
        <taxon>Ascomycota</taxon>
        <taxon>Pezizomycotina</taxon>
        <taxon>Sordariomycetes</taxon>
        <taxon>Hypocreomycetidae</taxon>
        <taxon>Hypocreales</taxon>
        <taxon>Nectriaceae</taxon>
        <taxon>Fusarium</taxon>
    </lineage>
</organism>
<gene>
    <name evidence="1" type="ORF">FAUST_1482</name>
</gene>
<proteinExistence type="predicted"/>
<dbReference type="EMBL" id="JAAMOD010000032">
    <property type="protein sequence ID" value="KAF5246071.1"/>
    <property type="molecule type" value="Genomic_DNA"/>
</dbReference>
<dbReference type="InterPro" id="IPR050228">
    <property type="entry name" value="Carboxylesterase_BioH"/>
</dbReference>
<keyword evidence="2" id="KW-1185">Reference proteome</keyword>
<protein>
    <recommendedName>
        <fullName evidence="3">AB hydrolase-1 domain-containing protein</fullName>
    </recommendedName>
</protein>
<dbReference type="PANTHER" id="PTHR43194">
    <property type="entry name" value="HYDROLASE ALPHA/BETA FOLD FAMILY"/>
    <property type="match status" value="1"/>
</dbReference>
<sequence length="1086" mass="122287">MNLGILAAFAATIGKYSDVVTRSVVAHDANSELPAVRSFFYTGGQYVDDGQGGHVFRGQMYVEKLVSPKGPFKDTPIVMIHGVAQTGTNFLNKPDGGRGWASLFISQGYELYIVDQTFRGRSAWLPTPGGQEPIILSTEAIEAAFTNSKDHMLWPQAVNHTQWPGPGVRGDPIFDTFYASNVQFVDNSVAQQTAMQAAGASLLDKIGKPAIVLGHSEGSFMPTLIADIRPNLTKAIILLEAAGPPFKDEIFHFGGDNPRPWGLWDVPITYDPPVTDPKTELIRKVHPPRDNLSTECTLQAEDPKPRKLVNLGDIPILIVNGAASYHQPYEHCTAAYYRQAGCKKLEHIELGSIDIEGNGHMLFMEKNSDEIQAVVRSTIRDHALWNPRRSEGSTNMTRITTHPHMTFKLVARACMTERSKLGDLAKKTREQHFMTSAKRLQVGSYIWAVYVGISATSCLPIIMNGTYEDMSTDDLNENSDLVLNWDEDAGAKDIIWLENMLIPGNIAYLKSALNHELHSQEHNRFLQMLKRENRLLEHGLNPAGAAKSLPSNESTERKPAIRRLTHGVQENDRCNGALLVQLPHDNVPLNIALAATIIYMDLADEGWLGEGFTGNPNSPMDVRPPPLGQFVLYFHHMLRFVEIKHLTQFIHPGRFAAGNYIKDGKNDNNIKINSTLIDLKKMKLWYSQTRCHYPQISKNYRFRLIPASMPGTHMVFPQDCTNAEPPSTDLFRMCCLNDIRTLGLPSYHPNYNYEDEDDGVFRYVAGPDWLFSKHLRPPTHSIQGSPAMDYWKPNLETNFMALTGQARRIDALFPDVSSNYYIDNKDIEEFVQRRFGDVAYYTQDFDYCEHNSERSREKRSARAKELYRVAAHLQIPVDKLWQCEFTGFPAWEGMETQLQQLKDQGLLESIINNEPERAAKRPRISEPTLDATAKTRIQKMMGSAAALSPDWNALTTYLENDKSTIEEAKRLLSEIHPFIVSAEELHANASDGKVDLEEVLKIAYKAVNLDQQVASIRREKNWTAFSQFGQSIEQAIRDITALKPLEDGLRFALPYVEILGKSALIQDQIKIYKEIETLLMGEVTED</sequence>
<name>A0AAN6C8T1_FUSAU</name>
<evidence type="ECO:0008006" key="3">
    <source>
        <dbReference type="Google" id="ProtNLM"/>
    </source>
</evidence>
<comment type="caution">
    <text evidence="1">The sequence shown here is derived from an EMBL/GenBank/DDBJ whole genome shotgun (WGS) entry which is preliminary data.</text>
</comment>
<evidence type="ECO:0000313" key="2">
    <source>
        <dbReference type="Proteomes" id="UP000537989"/>
    </source>
</evidence>
<reference evidence="1 2" key="1">
    <citation type="submission" date="2020-02" db="EMBL/GenBank/DDBJ databases">
        <title>Identification and distribution of gene clusters putatively required for synthesis of sphingolipid metabolism inhibitors in phylogenetically diverse species of the filamentous fungus Fusarium.</title>
        <authorList>
            <person name="Kim H.-S."/>
            <person name="Busman M."/>
            <person name="Brown D.W."/>
            <person name="Divon H."/>
            <person name="Uhlig S."/>
            <person name="Proctor R.H."/>
        </authorList>
    </citation>
    <scope>NUCLEOTIDE SEQUENCE [LARGE SCALE GENOMIC DNA]</scope>
    <source>
        <strain evidence="1 2">NRRL 2903</strain>
    </source>
</reference>
<evidence type="ECO:0000313" key="1">
    <source>
        <dbReference type="EMBL" id="KAF5246071.1"/>
    </source>
</evidence>
<dbReference type="Gene3D" id="3.40.50.1820">
    <property type="entry name" value="alpha/beta hydrolase"/>
    <property type="match status" value="1"/>
</dbReference>
<dbReference type="AlphaFoldDB" id="A0AAN6C8T1"/>
<dbReference type="CDD" id="cd12809">
    <property type="entry name" value="Esterase_713_like-2"/>
    <property type="match status" value="1"/>
</dbReference>
<dbReference type="Proteomes" id="UP000537989">
    <property type="component" value="Unassembled WGS sequence"/>
</dbReference>